<dbReference type="InterPro" id="IPR036388">
    <property type="entry name" value="WH-like_DNA-bd_sf"/>
</dbReference>
<sequence>MTTGSGVDHEDVCGMSVAIDVVGGKWKLHLMWVLAGEPQRFGQIRALLSGVSEKVLTENLRHLEAAGVVRREIYPEVPPRVEYSLTPIGQELSRALRPLEEWGDRHRDHVLGRTLTVV</sequence>
<keyword evidence="3" id="KW-0804">Transcription</keyword>
<dbReference type="InterPro" id="IPR036390">
    <property type="entry name" value="WH_DNA-bd_sf"/>
</dbReference>
<dbReference type="InterPro" id="IPR002577">
    <property type="entry name" value="HTH_HxlR"/>
</dbReference>
<feature type="domain" description="HTH hxlR-type" evidence="4">
    <location>
        <begin position="13"/>
        <end position="111"/>
    </location>
</feature>
<evidence type="ECO:0000313" key="5">
    <source>
        <dbReference type="EMBL" id="RDI63134.1"/>
    </source>
</evidence>
<gene>
    <name evidence="5" type="ORF">DFR76_111152</name>
</gene>
<proteinExistence type="predicted"/>
<dbReference type="SUPFAM" id="SSF46785">
    <property type="entry name" value="Winged helix' DNA-binding domain"/>
    <property type="match status" value="1"/>
</dbReference>
<dbReference type="RefSeq" id="WP_068002388.1">
    <property type="nucleotide sequence ID" value="NZ_QQBC01000011.1"/>
</dbReference>
<dbReference type="EMBL" id="QQBC01000011">
    <property type="protein sequence ID" value="RDI63134.1"/>
    <property type="molecule type" value="Genomic_DNA"/>
</dbReference>
<evidence type="ECO:0000256" key="2">
    <source>
        <dbReference type="ARBA" id="ARBA00023125"/>
    </source>
</evidence>
<keyword evidence="6" id="KW-1185">Reference proteome</keyword>
<keyword evidence="2" id="KW-0238">DNA-binding</keyword>
<dbReference type="GO" id="GO:0003677">
    <property type="term" value="F:DNA binding"/>
    <property type="evidence" value="ECO:0007669"/>
    <property type="project" value="UniProtKB-KW"/>
</dbReference>
<evidence type="ECO:0000256" key="3">
    <source>
        <dbReference type="ARBA" id="ARBA00023163"/>
    </source>
</evidence>
<name>A0A370I1L1_9NOCA</name>
<dbReference type="STRING" id="1210086.GCA_001613105_05075"/>
<evidence type="ECO:0000313" key="6">
    <source>
        <dbReference type="Proteomes" id="UP000254869"/>
    </source>
</evidence>
<dbReference type="Pfam" id="PF01638">
    <property type="entry name" value="HxlR"/>
    <property type="match status" value="1"/>
</dbReference>
<dbReference type="AlphaFoldDB" id="A0A370I1L1"/>
<evidence type="ECO:0000259" key="4">
    <source>
        <dbReference type="PROSITE" id="PS51118"/>
    </source>
</evidence>
<dbReference type="PANTHER" id="PTHR33204">
    <property type="entry name" value="TRANSCRIPTIONAL REGULATOR, MARR FAMILY"/>
    <property type="match status" value="1"/>
</dbReference>
<accession>A0A370I1L1</accession>
<dbReference type="PROSITE" id="PS51118">
    <property type="entry name" value="HTH_HXLR"/>
    <property type="match status" value="1"/>
</dbReference>
<dbReference type="Gene3D" id="1.10.10.10">
    <property type="entry name" value="Winged helix-like DNA-binding domain superfamily/Winged helix DNA-binding domain"/>
    <property type="match status" value="1"/>
</dbReference>
<evidence type="ECO:0000256" key="1">
    <source>
        <dbReference type="ARBA" id="ARBA00023015"/>
    </source>
</evidence>
<keyword evidence="1" id="KW-0805">Transcription regulation</keyword>
<dbReference type="Proteomes" id="UP000254869">
    <property type="component" value="Unassembled WGS sequence"/>
</dbReference>
<dbReference type="PANTHER" id="PTHR33204:SF29">
    <property type="entry name" value="TRANSCRIPTIONAL REGULATOR"/>
    <property type="match status" value="1"/>
</dbReference>
<organism evidence="5 6">
    <name type="scientific">Nocardia pseudobrasiliensis</name>
    <dbReference type="NCBI Taxonomy" id="45979"/>
    <lineage>
        <taxon>Bacteria</taxon>
        <taxon>Bacillati</taxon>
        <taxon>Actinomycetota</taxon>
        <taxon>Actinomycetes</taxon>
        <taxon>Mycobacteriales</taxon>
        <taxon>Nocardiaceae</taxon>
        <taxon>Nocardia</taxon>
    </lineage>
</organism>
<comment type="caution">
    <text evidence="5">The sequence shown here is derived from an EMBL/GenBank/DDBJ whole genome shotgun (WGS) entry which is preliminary data.</text>
</comment>
<reference evidence="5 6" key="1">
    <citation type="submission" date="2018-07" db="EMBL/GenBank/DDBJ databases">
        <title>Genomic Encyclopedia of Type Strains, Phase IV (KMG-IV): sequencing the most valuable type-strain genomes for metagenomic binning, comparative biology and taxonomic classification.</title>
        <authorList>
            <person name="Goeker M."/>
        </authorList>
    </citation>
    <scope>NUCLEOTIDE SEQUENCE [LARGE SCALE GENOMIC DNA]</scope>
    <source>
        <strain evidence="5 6">DSM 44290</strain>
    </source>
</reference>
<protein>
    <submittedName>
        <fullName evidence="5">HxlR family transcriptional regulator</fullName>
    </submittedName>
</protein>